<feature type="transmembrane region" description="Helical" evidence="1">
    <location>
        <begin position="193"/>
        <end position="211"/>
    </location>
</feature>
<feature type="transmembrane region" description="Helical" evidence="1">
    <location>
        <begin position="110"/>
        <end position="134"/>
    </location>
</feature>
<feature type="transmembrane region" description="Helical" evidence="1">
    <location>
        <begin position="12"/>
        <end position="38"/>
    </location>
</feature>
<dbReference type="RefSeq" id="XP_013771944.1">
    <property type="nucleotide sequence ID" value="XM_013916490.2"/>
</dbReference>
<evidence type="ECO:0000313" key="2">
    <source>
        <dbReference type="Proteomes" id="UP000694941"/>
    </source>
</evidence>
<organism evidence="2 3">
    <name type="scientific">Limulus polyphemus</name>
    <name type="common">Atlantic horseshoe crab</name>
    <dbReference type="NCBI Taxonomy" id="6850"/>
    <lineage>
        <taxon>Eukaryota</taxon>
        <taxon>Metazoa</taxon>
        <taxon>Ecdysozoa</taxon>
        <taxon>Arthropoda</taxon>
        <taxon>Chelicerata</taxon>
        <taxon>Merostomata</taxon>
        <taxon>Xiphosura</taxon>
        <taxon>Limulidae</taxon>
        <taxon>Limulus</taxon>
    </lineage>
</organism>
<feature type="transmembrane region" description="Helical" evidence="1">
    <location>
        <begin position="146"/>
        <end position="164"/>
    </location>
</feature>
<sequence length="267" mass="31369">MMGYHSSTRNTSVGLLLLNCALIDFGLQWIVCICSILLKTEKFYDLTGSTTFILLAYLCYQWGSTYSLRQKVQTAMVMTWGLRLGLYLFTRIMKEGKDRRFDKAREKPALMFLFWTMQGVWVFITLLPTFILNFSEKDRPISNRDYVGWSLWILGFFTEVLADYQKAQFRNNPSNKGRFINIGLWRFSRHPNYLGEIMLWFGLYISASSVMKGYQFLTVLCPIFDMFLITRVSGIPLLEQYGMKIWGHDPSYQDYVRHTAILIPFIW</sequence>
<reference evidence="3" key="1">
    <citation type="submission" date="2025-08" db="UniProtKB">
        <authorList>
            <consortium name="RefSeq"/>
        </authorList>
    </citation>
    <scope>IDENTIFICATION</scope>
    <source>
        <tissue evidence="3">Muscle</tissue>
    </source>
</reference>
<evidence type="ECO:0000256" key="1">
    <source>
        <dbReference type="SAM" id="Phobius"/>
    </source>
</evidence>
<dbReference type="Proteomes" id="UP000694941">
    <property type="component" value="Unplaced"/>
</dbReference>
<dbReference type="InterPro" id="IPR010721">
    <property type="entry name" value="UstE-like"/>
</dbReference>
<protein>
    <submittedName>
        <fullName evidence="3">Uncharacterized protein C594.04c-like</fullName>
    </submittedName>
</protein>
<gene>
    <name evidence="3" type="primary">LOC106457107</name>
</gene>
<dbReference type="PANTHER" id="PTHR32251">
    <property type="entry name" value="3-OXO-5-ALPHA-STEROID 4-DEHYDROGENASE"/>
    <property type="match status" value="1"/>
</dbReference>
<proteinExistence type="predicted"/>
<name>A0ABM1AZX0_LIMPO</name>
<keyword evidence="1" id="KW-0812">Transmembrane</keyword>
<dbReference type="PROSITE" id="PS50244">
    <property type="entry name" value="S5A_REDUCTASE"/>
    <property type="match status" value="1"/>
</dbReference>
<accession>A0ABM1AZX0</accession>
<evidence type="ECO:0000313" key="3">
    <source>
        <dbReference type="RefSeq" id="XP_013771944.1"/>
    </source>
</evidence>
<keyword evidence="1" id="KW-0472">Membrane</keyword>
<dbReference type="GeneID" id="106457107"/>
<dbReference type="Pfam" id="PF06966">
    <property type="entry name" value="DUF1295"/>
    <property type="match status" value="1"/>
</dbReference>
<feature type="transmembrane region" description="Helical" evidence="1">
    <location>
        <begin position="43"/>
        <end position="60"/>
    </location>
</feature>
<keyword evidence="1" id="KW-1133">Transmembrane helix</keyword>
<dbReference type="Gene3D" id="1.20.120.1630">
    <property type="match status" value="1"/>
</dbReference>
<dbReference type="PANTHER" id="PTHR32251:SF17">
    <property type="entry name" value="STEROID 5-ALPHA REDUCTASE C-TERMINAL DOMAIN-CONTAINING PROTEIN"/>
    <property type="match status" value="1"/>
</dbReference>
<keyword evidence="2" id="KW-1185">Reference proteome</keyword>